<keyword evidence="2" id="KW-0963">Cytoplasm</keyword>
<dbReference type="RefSeq" id="WP_377053034.1">
    <property type="nucleotide sequence ID" value="NZ_JBHLVZ010000064.1"/>
</dbReference>
<evidence type="ECO:0000256" key="1">
    <source>
        <dbReference type="ARBA" id="ARBA00004496"/>
    </source>
</evidence>
<feature type="domain" description="AB hydrolase-1" evidence="5">
    <location>
        <begin position="317"/>
        <end position="524"/>
    </location>
</feature>
<comment type="subcellular location">
    <subcellularLocation>
        <location evidence="1">Cytoplasm</location>
    </subcellularLocation>
</comment>
<dbReference type="Pfam" id="PF07167">
    <property type="entry name" value="PhaC_N"/>
    <property type="match status" value="1"/>
</dbReference>
<proteinExistence type="predicted"/>
<dbReference type="NCBIfam" id="TIGR01838">
    <property type="entry name" value="PHA_synth_I"/>
    <property type="match status" value="1"/>
</dbReference>
<keyword evidence="3" id="KW-0808">Transferase</keyword>
<dbReference type="Gene3D" id="3.40.50.1820">
    <property type="entry name" value="alpha/beta hydrolase"/>
    <property type="match status" value="1"/>
</dbReference>
<keyword evidence="4" id="KW-0012">Acyltransferase</keyword>
<evidence type="ECO:0000256" key="3">
    <source>
        <dbReference type="ARBA" id="ARBA00022679"/>
    </source>
</evidence>
<evidence type="ECO:0000256" key="2">
    <source>
        <dbReference type="ARBA" id="ARBA00022490"/>
    </source>
</evidence>
<feature type="domain" description="Poly-beta-hydroxybutyrate polymerase N-terminal" evidence="6">
    <location>
        <begin position="112"/>
        <end position="283"/>
    </location>
</feature>
<dbReference type="InterPro" id="IPR010963">
    <property type="entry name" value="PHA_synth_I"/>
</dbReference>
<evidence type="ECO:0000259" key="5">
    <source>
        <dbReference type="Pfam" id="PF00561"/>
    </source>
</evidence>
<comment type="caution">
    <text evidence="7">The sequence shown here is derived from an EMBL/GenBank/DDBJ whole genome shotgun (WGS) entry which is preliminary data.</text>
</comment>
<gene>
    <name evidence="7" type="ORF">ACFFIC_18350</name>
</gene>
<keyword evidence="8" id="KW-1185">Reference proteome</keyword>
<dbReference type="PANTHER" id="PTHR36837:SF5">
    <property type="entry name" value="POLY-3-HYDROXYBUTYRATE SYNTHASE"/>
    <property type="match status" value="1"/>
</dbReference>
<dbReference type="InterPro" id="IPR029058">
    <property type="entry name" value="AB_hydrolase_fold"/>
</dbReference>
<name>A0ABV6IVL3_9PROT</name>
<evidence type="ECO:0000259" key="6">
    <source>
        <dbReference type="Pfam" id="PF07167"/>
    </source>
</evidence>
<sequence>MAQPSLPADAPKLRLPDPAVVSRTMADVAERGQRIVAEFLRRQGSGDGRPSPDPLNIGTAFLEMTTRLMSNPARLVQAQIGFWQDYLTLWQNTARRMMGGQADPVIAERKGDKRFKDDAWRENEVFDFIKQSYLLSSRYFTNVVQGAEGLKPKTAQKLDFYTRQFVDAMSPTNFWMTNPEVLRRTAETGGENLLKGLSNLLSDLERGHGKLRINMTDESKFQIGENIAVTPGKVVYRNALMELIQYSPTTETVLKRPLLILPPWINKFYILDLRPKNSFVRWAVAQGHTVFVCSWVNPDEALAEMGFEDYMRLGPYAALDAIEQATRERRVNAIGYCLGGTLLASTLAHMAKKGDDRIASATFFTTMLDFEEAGELGVFIDEEQLQAIEAKMSHRGFLEGSEMADTFNMLRANDLIWSFVVQNYLLGQEPFPFDLLFWNGDSTRMPAKMHSFYLRRMYQQNDLVKPGGVELDGVALDLREIEVPSYFLATREDHIAPWKSSYRATQLFSGPVRFVLAASGHIAGVVNSPDSGKYSHWISEGGFPADPTEWVETATELAGSWWPDWQRWVSAQDRATVPARQPGEGALPALEDAPGSYVKVMAGD</sequence>
<evidence type="ECO:0000256" key="4">
    <source>
        <dbReference type="ARBA" id="ARBA00023315"/>
    </source>
</evidence>
<accession>A0ABV6IVL3</accession>
<protein>
    <submittedName>
        <fullName evidence="7">PHA/PHB synthase family protein</fullName>
    </submittedName>
</protein>
<dbReference type="Proteomes" id="UP001589789">
    <property type="component" value="Unassembled WGS sequence"/>
</dbReference>
<evidence type="ECO:0000313" key="7">
    <source>
        <dbReference type="EMBL" id="MFC0387491.1"/>
    </source>
</evidence>
<dbReference type="EMBL" id="JBHLVZ010000064">
    <property type="protein sequence ID" value="MFC0387491.1"/>
    <property type="molecule type" value="Genomic_DNA"/>
</dbReference>
<reference evidence="7 8" key="1">
    <citation type="submission" date="2024-09" db="EMBL/GenBank/DDBJ databases">
        <authorList>
            <person name="Sun Q."/>
            <person name="Mori K."/>
        </authorList>
    </citation>
    <scope>NUCLEOTIDE SEQUENCE [LARGE SCALE GENOMIC DNA]</scope>
    <source>
        <strain evidence="7 8">CCM 7468</strain>
    </source>
</reference>
<dbReference type="InterPro" id="IPR051321">
    <property type="entry name" value="PHA/PHB_synthase"/>
</dbReference>
<dbReference type="InterPro" id="IPR000073">
    <property type="entry name" value="AB_hydrolase_1"/>
</dbReference>
<dbReference type="Pfam" id="PF00561">
    <property type="entry name" value="Abhydrolase_1"/>
    <property type="match status" value="1"/>
</dbReference>
<evidence type="ECO:0000313" key="8">
    <source>
        <dbReference type="Proteomes" id="UP001589789"/>
    </source>
</evidence>
<organism evidence="7 8">
    <name type="scientific">Muricoccus vinaceus</name>
    <dbReference type="NCBI Taxonomy" id="424704"/>
    <lineage>
        <taxon>Bacteria</taxon>
        <taxon>Pseudomonadati</taxon>
        <taxon>Pseudomonadota</taxon>
        <taxon>Alphaproteobacteria</taxon>
        <taxon>Acetobacterales</taxon>
        <taxon>Roseomonadaceae</taxon>
        <taxon>Muricoccus</taxon>
    </lineage>
</organism>
<dbReference type="InterPro" id="IPR010941">
    <property type="entry name" value="PhaC_N"/>
</dbReference>
<dbReference type="PANTHER" id="PTHR36837">
    <property type="entry name" value="POLY(3-HYDROXYALKANOATE) POLYMERASE SUBUNIT PHAC"/>
    <property type="match status" value="1"/>
</dbReference>
<dbReference type="SUPFAM" id="SSF53474">
    <property type="entry name" value="alpha/beta-Hydrolases"/>
    <property type="match status" value="1"/>
</dbReference>